<evidence type="ECO:0000256" key="1">
    <source>
        <dbReference type="SAM" id="MobiDB-lite"/>
    </source>
</evidence>
<dbReference type="InterPro" id="IPR015889">
    <property type="entry name" value="Intradiol_dOase_core"/>
</dbReference>
<keyword evidence="4" id="KW-1185">Reference proteome</keyword>
<keyword evidence="2" id="KW-0732">Signal</keyword>
<accession>A0A7W9GUT5</accession>
<dbReference type="EMBL" id="JACHMM010000001">
    <property type="protein sequence ID" value="MBB5790056.1"/>
    <property type="molecule type" value="Genomic_DNA"/>
</dbReference>
<protein>
    <recommendedName>
        <fullName evidence="5">Carboxypeptidase regulatory-like domain-containing protein</fullName>
    </recommendedName>
</protein>
<name>A0A7W9GUT5_9ACTN</name>
<dbReference type="AlphaFoldDB" id="A0A7W9GUT5"/>
<dbReference type="GO" id="GO:0016702">
    <property type="term" value="F:oxidoreductase activity, acting on single donors with incorporation of molecular oxygen, incorporation of two atoms of oxygen"/>
    <property type="evidence" value="ECO:0007669"/>
    <property type="project" value="InterPro"/>
</dbReference>
<evidence type="ECO:0008006" key="5">
    <source>
        <dbReference type="Google" id="ProtNLM"/>
    </source>
</evidence>
<sequence length="154" mass="15437">MTARTSVAATAAAALLAAGCSTPEHGAGHPPAATSPAPTLSPGVPDSAELSEPVVARGRVLRADGTGVADALVTLESTSSSGEPSHPVAVTRSGVDGSYELRIPAELRDALLTNDDGLVEFAVAAESPDGNARSDPWTAPAEPTHPQTIDLEVP</sequence>
<comment type="caution">
    <text evidence="3">The sequence shown here is derived from an EMBL/GenBank/DDBJ whole genome shotgun (WGS) entry which is preliminary data.</text>
</comment>
<dbReference type="PROSITE" id="PS51257">
    <property type="entry name" value="PROKAR_LIPOPROTEIN"/>
    <property type="match status" value="1"/>
</dbReference>
<dbReference type="Gene3D" id="2.60.130.10">
    <property type="entry name" value="Aromatic compound dioxygenase"/>
    <property type="match status" value="1"/>
</dbReference>
<feature type="region of interest" description="Disordered" evidence="1">
    <location>
        <begin position="125"/>
        <end position="154"/>
    </location>
</feature>
<dbReference type="RefSeq" id="WP_184825831.1">
    <property type="nucleotide sequence ID" value="NZ_JACHMM010000001.1"/>
</dbReference>
<proteinExistence type="predicted"/>
<reference evidence="3 4" key="1">
    <citation type="submission" date="2020-08" db="EMBL/GenBank/DDBJ databases">
        <title>Sequencing the genomes of 1000 actinobacteria strains.</title>
        <authorList>
            <person name="Klenk H.-P."/>
        </authorList>
    </citation>
    <scope>NUCLEOTIDE SEQUENCE [LARGE SCALE GENOMIC DNA]</scope>
    <source>
        <strain evidence="3 4">DSM 102122</strain>
    </source>
</reference>
<dbReference type="Proteomes" id="UP000542813">
    <property type="component" value="Unassembled WGS sequence"/>
</dbReference>
<gene>
    <name evidence="3" type="ORF">HD601_004631</name>
</gene>
<evidence type="ECO:0000313" key="4">
    <source>
        <dbReference type="Proteomes" id="UP000542813"/>
    </source>
</evidence>
<feature type="compositionally biased region" description="Low complexity" evidence="1">
    <location>
        <begin position="28"/>
        <end position="42"/>
    </location>
</feature>
<dbReference type="GO" id="GO:0005506">
    <property type="term" value="F:iron ion binding"/>
    <property type="evidence" value="ECO:0007669"/>
    <property type="project" value="InterPro"/>
</dbReference>
<feature type="chain" id="PRO_5031573963" description="Carboxypeptidase regulatory-like domain-containing protein" evidence="2">
    <location>
        <begin position="27"/>
        <end position="154"/>
    </location>
</feature>
<evidence type="ECO:0000256" key="2">
    <source>
        <dbReference type="SAM" id="SignalP"/>
    </source>
</evidence>
<feature type="signal peptide" evidence="2">
    <location>
        <begin position="1"/>
        <end position="26"/>
    </location>
</feature>
<feature type="region of interest" description="Disordered" evidence="1">
    <location>
        <begin position="21"/>
        <end position="49"/>
    </location>
</feature>
<evidence type="ECO:0000313" key="3">
    <source>
        <dbReference type="EMBL" id="MBB5790056.1"/>
    </source>
</evidence>
<organism evidence="3 4">
    <name type="scientific">Jiangella mangrovi</name>
    <dbReference type="NCBI Taxonomy" id="1524084"/>
    <lineage>
        <taxon>Bacteria</taxon>
        <taxon>Bacillati</taxon>
        <taxon>Actinomycetota</taxon>
        <taxon>Actinomycetes</taxon>
        <taxon>Jiangellales</taxon>
        <taxon>Jiangellaceae</taxon>
        <taxon>Jiangella</taxon>
    </lineage>
</organism>